<dbReference type="Pfam" id="PF11174">
    <property type="entry name" value="DUF2970"/>
    <property type="match status" value="1"/>
</dbReference>
<keyword evidence="3" id="KW-1185">Reference proteome</keyword>
<evidence type="ECO:0000313" key="3">
    <source>
        <dbReference type="Proteomes" id="UP000294692"/>
    </source>
</evidence>
<dbReference type="EMBL" id="SMBX01000001">
    <property type="protein sequence ID" value="TCV02787.1"/>
    <property type="molecule type" value="Genomic_DNA"/>
</dbReference>
<evidence type="ECO:0000313" key="2">
    <source>
        <dbReference type="EMBL" id="TCV02787.1"/>
    </source>
</evidence>
<gene>
    <name evidence="2" type="ORF">EV686_101244</name>
</gene>
<keyword evidence="1" id="KW-0472">Membrane</keyword>
<protein>
    <submittedName>
        <fullName evidence="2">DUF2970 family protein</fullName>
    </submittedName>
</protein>
<dbReference type="Proteomes" id="UP000294692">
    <property type="component" value="Unassembled WGS sequence"/>
</dbReference>
<organism evidence="2 3">
    <name type="scientific">Paracandidimonas soli</name>
    <dbReference type="NCBI Taxonomy" id="1917182"/>
    <lineage>
        <taxon>Bacteria</taxon>
        <taxon>Pseudomonadati</taxon>
        <taxon>Pseudomonadota</taxon>
        <taxon>Betaproteobacteria</taxon>
        <taxon>Burkholderiales</taxon>
        <taxon>Alcaligenaceae</taxon>
        <taxon>Paracandidimonas</taxon>
    </lineage>
</organism>
<evidence type="ECO:0000256" key="1">
    <source>
        <dbReference type="SAM" id="Phobius"/>
    </source>
</evidence>
<keyword evidence="1" id="KW-0812">Transmembrane</keyword>
<reference evidence="2 3" key="1">
    <citation type="submission" date="2019-03" db="EMBL/GenBank/DDBJ databases">
        <title>Genomic Encyclopedia of Type Strains, Phase IV (KMG-IV): sequencing the most valuable type-strain genomes for metagenomic binning, comparative biology and taxonomic classification.</title>
        <authorList>
            <person name="Goeker M."/>
        </authorList>
    </citation>
    <scope>NUCLEOTIDE SEQUENCE [LARGE SCALE GENOMIC DNA]</scope>
    <source>
        <strain evidence="2 3">DSM 100048</strain>
    </source>
</reference>
<sequence>MTDDIRNLSKRNLNFLQTMKAVAWGFFGVRKNKGYNEDIAQLNPVHLIIAGVLAAILFVVVLVLAAKWLTASIV</sequence>
<keyword evidence="1" id="KW-1133">Transmembrane helix</keyword>
<proteinExistence type="predicted"/>
<accession>A0A4R3VBW3</accession>
<dbReference type="AlphaFoldDB" id="A0A4R3VBW3"/>
<feature type="transmembrane region" description="Helical" evidence="1">
    <location>
        <begin position="45"/>
        <end position="69"/>
    </location>
</feature>
<dbReference type="InterPro" id="IPR021344">
    <property type="entry name" value="DUF2970"/>
</dbReference>
<name>A0A4R3VBW3_9BURK</name>
<dbReference type="OrthoDB" id="8657357at2"/>
<dbReference type="RefSeq" id="WP_132472649.1">
    <property type="nucleotide sequence ID" value="NZ_JBEBWM010000019.1"/>
</dbReference>
<comment type="caution">
    <text evidence="2">The sequence shown here is derived from an EMBL/GenBank/DDBJ whole genome shotgun (WGS) entry which is preliminary data.</text>
</comment>